<evidence type="ECO:0000256" key="2">
    <source>
        <dbReference type="ARBA" id="ARBA00001933"/>
    </source>
</evidence>
<evidence type="ECO:0000256" key="10">
    <source>
        <dbReference type="ARBA" id="ARBA00023004"/>
    </source>
</evidence>
<evidence type="ECO:0000256" key="13">
    <source>
        <dbReference type="ARBA" id="ARBA00030756"/>
    </source>
</evidence>
<dbReference type="InterPro" id="IPR022462">
    <property type="entry name" value="EpmB"/>
</dbReference>
<keyword evidence="10" id="KW-0408">Iron</keyword>
<dbReference type="InterPro" id="IPR013785">
    <property type="entry name" value="Aldolase_TIM"/>
</dbReference>
<comment type="catalytic activity">
    <reaction evidence="1">
        <text>L-lysine = D-beta-lysine</text>
        <dbReference type="Rhea" id="RHEA:44148"/>
        <dbReference type="ChEBI" id="CHEBI:32551"/>
        <dbReference type="ChEBI" id="CHEBI:84138"/>
    </reaction>
</comment>
<evidence type="ECO:0000256" key="8">
    <source>
        <dbReference type="ARBA" id="ARBA00022723"/>
    </source>
</evidence>
<evidence type="ECO:0000259" key="16">
    <source>
        <dbReference type="PROSITE" id="PS51918"/>
    </source>
</evidence>
<evidence type="ECO:0000256" key="1">
    <source>
        <dbReference type="ARBA" id="ARBA00001352"/>
    </source>
</evidence>
<evidence type="ECO:0000256" key="12">
    <source>
        <dbReference type="ARBA" id="ARBA00023235"/>
    </source>
</evidence>
<dbReference type="CDD" id="cd01335">
    <property type="entry name" value="Radical_SAM"/>
    <property type="match status" value="1"/>
</dbReference>
<dbReference type="PIRSF" id="PIRSF004911">
    <property type="entry name" value="DUF160"/>
    <property type="match status" value="1"/>
</dbReference>
<dbReference type="PROSITE" id="PS51918">
    <property type="entry name" value="RADICAL_SAM"/>
    <property type="match status" value="1"/>
</dbReference>
<evidence type="ECO:0000256" key="11">
    <source>
        <dbReference type="ARBA" id="ARBA00023014"/>
    </source>
</evidence>
<evidence type="ECO:0000256" key="9">
    <source>
        <dbReference type="ARBA" id="ARBA00022898"/>
    </source>
</evidence>
<dbReference type="SFLD" id="SFLDF00314">
    <property type="entry name" value="L-lysine_2_3-aminomutase_(yjeK"/>
    <property type="match status" value="1"/>
</dbReference>
<dbReference type="GO" id="GO:0051539">
    <property type="term" value="F:4 iron, 4 sulfur cluster binding"/>
    <property type="evidence" value="ECO:0007669"/>
    <property type="project" value="UniProtKB-KW"/>
</dbReference>
<feature type="binding site" evidence="14">
    <location>
        <position position="132"/>
    </location>
    <ligand>
        <name>[4Fe-4S] cluster</name>
        <dbReference type="ChEBI" id="CHEBI:49883"/>
        <note>4Fe-4S-S-AdoMet</note>
    </ligand>
</feature>
<feature type="modified residue" description="N6-(pyridoxal phosphate)lysine" evidence="15">
    <location>
        <position position="337"/>
    </location>
</feature>
<dbReference type="NCBIfam" id="TIGR03821">
    <property type="entry name" value="EFP_modif_epmB"/>
    <property type="match status" value="1"/>
</dbReference>
<keyword evidence="12" id="KW-0413">Isomerase</keyword>
<evidence type="ECO:0000256" key="3">
    <source>
        <dbReference type="ARBA" id="ARBA00001966"/>
    </source>
</evidence>
<gene>
    <name evidence="17" type="ORF">TVD_11615</name>
</gene>
<dbReference type="SUPFAM" id="SSF102114">
    <property type="entry name" value="Radical SAM enzymes"/>
    <property type="match status" value="1"/>
</dbReference>
<dbReference type="Proteomes" id="UP000064201">
    <property type="component" value="Chromosome"/>
</dbReference>
<evidence type="ECO:0000313" key="18">
    <source>
        <dbReference type="Proteomes" id="UP000064201"/>
    </source>
</evidence>
<reference evidence="17 18" key="1">
    <citation type="submission" date="2015-04" db="EMBL/GenBank/DDBJ databases">
        <title>Complete Sequence for the Genome of the Thioalkalivibrio versutus D301.</title>
        <authorList>
            <person name="Mu T."/>
            <person name="Zhou J."/>
            <person name="Xu X."/>
        </authorList>
    </citation>
    <scope>NUCLEOTIDE SEQUENCE [LARGE SCALE GENOMIC DNA]</scope>
    <source>
        <strain evidence="17 18">D301</strain>
    </source>
</reference>
<dbReference type="Pfam" id="PF04055">
    <property type="entry name" value="Radical_SAM"/>
    <property type="match status" value="1"/>
</dbReference>
<keyword evidence="7" id="KW-0949">S-adenosyl-L-methionine</keyword>
<protein>
    <recommendedName>
        <fullName evidence="5">L-lysine 2,3-aminomutase</fullName>
    </recommendedName>
    <alternativeName>
        <fullName evidence="13">EF-P post-translational modification enzyme B</fullName>
    </alternativeName>
</protein>
<dbReference type="InterPro" id="IPR007197">
    <property type="entry name" value="rSAM"/>
</dbReference>
<dbReference type="KEGG" id="tvr:TVD_11615"/>
<dbReference type="GO" id="GO:0016853">
    <property type="term" value="F:isomerase activity"/>
    <property type="evidence" value="ECO:0007669"/>
    <property type="project" value="UniProtKB-KW"/>
</dbReference>
<dbReference type="NCBIfam" id="TIGR00238">
    <property type="entry name" value="KamA family radical SAM protein"/>
    <property type="match status" value="1"/>
</dbReference>
<evidence type="ECO:0000256" key="5">
    <source>
        <dbReference type="ARBA" id="ARBA00022363"/>
    </source>
</evidence>
<feature type="binding site" evidence="14">
    <location>
        <position position="129"/>
    </location>
    <ligand>
        <name>[4Fe-4S] cluster</name>
        <dbReference type="ChEBI" id="CHEBI:49883"/>
        <note>4Fe-4S-S-AdoMet</note>
    </ligand>
</feature>
<dbReference type="AlphaFoldDB" id="A0A0G3GAV1"/>
<evidence type="ECO:0000256" key="15">
    <source>
        <dbReference type="PIRSR" id="PIRSR603739-50"/>
    </source>
</evidence>
<dbReference type="RefSeq" id="WP_047251660.1">
    <property type="nucleotide sequence ID" value="NZ_CP011367.1"/>
</dbReference>
<keyword evidence="8 14" id="KW-0479">Metal-binding</keyword>
<dbReference type="InterPro" id="IPR058240">
    <property type="entry name" value="rSAM_sf"/>
</dbReference>
<evidence type="ECO:0000256" key="14">
    <source>
        <dbReference type="PIRSR" id="PIRSR004911-1"/>
    </source>
</evidence>
<dbReference type="PANTHER" id="PTHR30538:SF1">
    <property type="entry name" value="L-LYSINE 2,3-AMINOMUTASE"/>
    <property type="match status" value="1"/>
</dbReference>
<dbReference type="PANTHER" id="PTHR30538">
    <property type="entry name" value="LYSINE 2,3-AMINOMUTASE-RELATED"/>
    <property type="match status" value="1"/>
</dbReference>
<comment type="cofactor">
    <cofactor evidence="2 15">
        <name>pyridoxal 5'-phosphate</name>
        <dbReference type="ChEBI" id="CHEBI:597326"/>
    </cofactor>
</comment>
<feature type="binding site" evidence="14">
    <location>
        <position position="125"/>
    </location>
    <ligand>
        <name>[4Fe-4S] cluster</name>
        <dbReference type="ChEBI" id="CHEBI:49883"/>
        <note>4Fe-4S-S-AdoMet</note>
    </ligand>
</feature>
<dbReference type="PATRIC" id="fig|106634.4.peg.2371"/>
<evidence type="ECO:0000256" key="4">
    <source>
        <dbReference type="ARBA" id="ARBA00008703"/>
    </source>
</evidence>
<dbReference type="EMBL" id="CP011367">
    <property type="protein sequence ID" value="AKJ95961.1"/>
    <property type="molecule type" value="Genomic_DNA"/>
</dbReference>
<dbReference type="STRING" id="106634.TVD_11615"/>
<keyword evidence="18" id="KW-1185">Reference proteome</keyword>
<comment type="cofactor">
    <cofactor evidence="3">
        <name>[4Fe-4S] cluster</name>
        <dbReference type="ChEBI" id="CHEBI:49883"/>
    </cofactor>
</comment>
<keyword evidence="9 15" id="KW-0663">Pyridoxal phosphate</keyword>
<keyword evidence="11 14" id="KW-0411">Iron-sulfur</keyword>
<dbReference type="SFLD" id="SFLDS00029">
    <property type="entry name" value="Radical_SAM"/>
    <property type="match status" value="1"/>
</dbReference>
<dbReference type="SFLD" id="SFLDG01070">
    <property type="entry name" value="PLP-dependent"/>
    <property type="match status" value="1"/>
</dbReference>
<accession>A0A0G3GAV1</accession>
<feature type="domain" description="Radical SAM core" evidence="16">
    <location>
        <begin position="111"/>
        <end position="334"/>
    </location>
</feature>
<dbReference type="OrthoDB" id="9770937at2"/>
<dbReference type="InterPro" id="IPR003739">
    <property type="entry name" value="Lys_aminomutase/Glu_NH3_mut"/>
</dbReference>
<name>A0A0G3GAV1_9GAMM</name>
<evidence type="ECO:0000256" key="6">
    <source>
        <dbReference type="ARBA" id="ARBA00022485"/>
    </source>
</evidence>
<evidence type="ECO:0000256" key="7">
    <source>
        <dbReference type="ARBA" id="ARBA00022691"/>
    </source>
</evidence>
<comment type="similarity">
    <text evidence="4">Belongs to the radical SAM superfamily. KamA family.</text>
</comment>
<evidence type="ECO:0000313" key="17">
    <source>
        <dbReference type="EMBL" id="AKJ95961.1"/>
    </source>
</evidence>
<keyword evidence="6 14" id="KW-0004">4Fe-4S</keyword>
<dbReference type="Gene3D" id="3.20.20.70">
    <property type="entry name" value="Aldolase class I"/>
    <property type="match status" value="1"/>
</dbReference>
<proteinExistence type="inferred from homology"/>
<sequence>MITREPRGTQPPEPASTPAWQQALARAIADPETLAARLGLPPESLPGMQAGHRLFRTRIPESYLARIRPGDPRDPLLLQALPDAREAIESPGFVSDPVGDHNALAAPGVVHKYHGRALLLTTGACAIHCRYCFRREFDYADHNPARDDWEPALNYIAAHPDIREVILSGGDPLSLSDTRLERLADRLGNIPHLERLRIHTRLPVVLPERVDGRLLAWLGKGRLQHILVLHANHPREFAAPADAAIDRLRAAGVTLLNQAVLLAGINDDTETLIELQEAGFRLGVLPYYLHQLDRTRGTAHFEVPDARARELYRALHARLPGYLVPRLAREIAGEPGKTLQTPFPAHE</sequence>
<organism evidence="17 18">
    <name type="scientific">Thioalkalivibrio versutus</name>
    <dbReference type="NCBI Taxonomy" id="106634"/>
    <lineage>
        <taxon>Bacteria</taxon>
        <taxon>Pseudomonadati</taxon>
        <taxon>Pseudomonadota</taxon>
        <taxon>Gammaproteobacteria</taxon>
        <taxon>Chromatiales</taxon>
        <taxon>Ectothiorhodospiraceae</taxon>
        <taxon>Thioalkalivibrio</taxon>
    </lineage>
</organism>
<dbReference type="GO" id="GO:0046872">
    <property type="term" value="F:metal ion binding"/>
    <property type="evidence" value="ECO:0007669"/>
    <property type="project" value="UniProtKB-KW"/>
</dbReference>